<comment type="similarity">
    <text evidence="1 3">Belongs to the short-chain dehydrogenases/reductases (SDR) family.</text>
</comment>
<evidence type="ECO:0000256" key="2">
    <source>
        <dbReference type="ARBA" id="ARBA00023002"/>
    </source>
</evidence>
<dbReference type="EMBL" id="JBHSJH010000002">
    <property type="protein sequence ID" value="MFC4892369.1"/>
    <property type="molecule type" value="Genomic_DNA"/>
</dbReference>
<organism evidence="4 5">
    <name type="scientific">Pseudofrancisella aestuarii</name>
    <dbReference type="NCBI Taxonomy" id="2670347"/>
    <lineage>
        <taxon>Bacteria</taxon>
        <taxon>Pseudomonadati</taxon>
        <taxon>Pseudomonadota</taxon>
        <taxon>Gammaproteobacteria</taxon>
        <taxon>Thiotrichales</taxon>
        <taxon>Francisellaceae</taxon>
        <taxon>Pseudofrancisella</taxon>
    </lineage>
</organism>
<dbReference type="PANTHER" id="PTHR43086">
    <property type="entry name" value="VERY-LONG-CHAIN 3-OXOOACYL-COA REDUCTASE"/>
    <property type="match status" value="1"/>
</dbReference>
<evidence type="ECO:0000313" key="4">
    <source>
        <dbReference type="EMBL" id="MFC4892369.1"/>
    </source>
</evidence>
<dbReference type="PRINTS" id="PR00081">
    <property type="entry name" value="GDHRDH"/>
</dbReference>
<dbReference type="EC" id="1.-.-.-" evidence="4"/>
<dbReference type="InterPro" id="IPR002347">
    <property type="entry name" value="SDR_fam"/>
</dbReference>
<gene>
    <name evidence="4" type="ORF">ACFPDQ_04830</name>
</gene>
<protein>
    <submittedName>
        <fullName evidence="4">SDR family oxidoreductase</fullName>
        <ecNumber evidence="4">1.-.-.-</ecNumber>
    </submittedName>
</protein>
<keyword evidence="2 4" id="KW-0560">Oxidoreductase</keyword>
<name>A0ABV9TB48_9GAMM</name>
<dbReference type="GO" id="GO:0016491">
    <property type="term" value="F:oxidoreductase activity"/>
    <property type="evidence" value="ECO:0007669"/>
    <property type="project" value="UniProtKB-KW"/>
</dbReference>
<evidence type="ECO:0000313" key="5">
    <source>
        <dbReference type="Proteomes" id="UP001595926"/>
    </source>
</evidence>
<accession>A0ABV9TB48</accession>
<dbReference type="Pfam" id="PF00106">
    <property type="entry name" value="adh_short"/>
    <property type="match status" value="1"/>
</dbReference>
<dbReference type="PANTHER" id="PTHR43086:SF3">
    <property type="entry name" value="NADP-DEPENDENT 3-HYDROXY ACID DEHYDROGENASE YDFG"/>
    <property type="match status" value="1"/>
</dbReference>
<sequence length="243" mass="26690">MQKFKNKHVVVFGASSGMGRSVSIKLLELGANISICARRKEHLDEIVSIKNDCCLGISTDVTNKLQVKKFILEAIKKFGPIDYLINAAGVMYYQKMTNNGYDEWLSMVNINVIGLLNILHSSLESLVESKGMLINITSDAGRQAFPGLAVYSGTKAFMEFTLRGLRHELVESGVRVVNIQPGNVATSLHSMSSEKDAVTDYKSENDCGFLDPENIADSIIYAMSQPAKVAVNEILIEPQSEPI</sequence>
<evidence type="ECO:0000256" key="1">
    <source>
        <dbReference type="ARBA" id="ARBA00006484"/>
    </source>
</evidence>
<keyword evidence="5" id="KW-1185">Reference proteome</keyword>
<reference evidence="5" key="1">
    <citation type="journal article" date="2019" name="Int. J. Syst. Evol. Microbiol.">
        <title>The Global Catalogue of Microorganisms (GCM) 10K type strain sequencing project: providing services to taxonomists for standard genome sequencing and annotation.</title>
        <authorList>
            <consortium name="The Broad Institute Genomics Platform"/>
            <consortium name="The Broad Institute Genome Sequencing Center for Infectious Disease"/>
            <person name="Wu L."/>
            <person name="Ma J."/>
        </authorList>
    </citation>
    <scope>NUCLEOTIDE SEQUENCE [LARGE SCALE GENOMIC DNA]</scope>
    <source>
        <strain evidence="5">CGMCC 1.13718</strain>
    </source>
</reference>
<dbReference type="InterPro" id="IPR036291">
    <property type="entry name" value="NAD(P)-bd_dom_sf"/>
</dbReference>
<dbReference type="Gene3D" id="3.40.50.720">
    <property type="entry name" value="NAD(P)-binding Rossmann-like Domain"/>
    <property type="match status" value="1"/>
</dbReference>
<dbReference type="Proteomes" id="UP001595926">
    <property type="component" value="Unassembled WGS sequence"/>
</dbReference>
<dbReference type="SUPFAM" id="SSF51735">
    <property type="entry name" value="NAD(P)-binding Rossmann-fold domains"/>
    <property type="match status" value="1"/>
</dbReference>
<comment type="caution">
    <text evidence="4">The sequence shown here is derived from an EMBL/GenBank/DDBJ whole genome shotgun (WGS) entry which is preliminary data.</text>
</comment>
<evidence type="ECO:0000256" key="3">
    <source>
        <dbReference type="RuleBase" id="RU000363"/>
    </source>
</evidence>
<proteinExistence type="inferred from homology"/>
<dbReference type="RefSeq" id="WP_119329771.1">
    <property type="nucleotide sequence ID" value="NZ_JBHSJH010000002.1"/>
</dbReference>
<dbReference type="PRINTS" id="PR00080">
    <property type="entry name" value="SDRFAMILY"/>
</dbReference>
<dbReference type="CDD" id="cd05233">
    <property type="entry name" value="SDR_c"/>
    <property type="match status" value="1"/>
</dbReference>